<gene>
    <name evidence="1" type="ORF">ES332_A12G076800v1</name>
</gene>
<organism evidence="1 2">
    <name type="scientific">Gossypium tomentosum</name>
    <name type="common">Hawaiian cotton</name>
    <name type="synonym">Gossypium sandvicense</name>
    <dbReference type="NCBI Taxonomy" id="34277"/>
    <lineage>
        <taxon>Eukaryota</taxon>
        <taxon>Viridiplantae</taxon>
        <taxon>Streptophyta</taxon>
        <taxon>Embryophyta</taxon>
        <taxon>Tracheophyta</taxon>
        <taxon>Spermatophyta</taxon>
        <taxon>Magnoliopsida</taxon>
        <taxon>eudicotyledons</taxon>
        <taxon>Gunneridae</taxon>
        <taxon>Pentapetalae</taxon>
        <taxon>rosids</taxon>
        <taxon>malvids</taxon>
        <taxon>Malvales</taxon>
        <taxon>Malvaceae</taxon>
        <taxon>Malvoideae</taxon>
        <taxon>Gossypium</taxon>
    </lineage>
</organism>
<reference evidence="1 2" key="1">
    <citation type="submission" date="2019-07" db="EMBL/GenBank/DDBJ databases">
        <title>WGS assembly of Gossypium tomentosum.</title>
        <authorList>
            <person name="Chen Z.J."/>
            <person name="Sreedasyam A."/>
            <person name="Ando A."/>
            <person name="Song Q."/>
            <person name="De L."/>
            <person name="Hulse-Kemp A."/>
            <person name="Ding M."/>
            <person name="Ye W."/>
            <person name="Kirkbride R."/>
            <person name="Jenkins J."/>
            <person name="Plott C."/>
            <person name="Lovell J."/>
            <person name="Lin Y.-M."/>
            <person name="Vaughn R."/>
            <person name="Liu B."/>
            <person name="Li W."/>
            <person name="Simpson S."/>
            <person name="Scheffler B."/>
            <person name="Saski C."/>
            <person name="Grover C."/>
            <person name="Hu G."/>
            <person name="Conover J."/>
            <person name="Carlson J."/>
            <person name="Shu S."/>
            <person name="Boston L."/>
            <person name="Williams M."/>
            <person name="Peterson D."/>
            <person name="Mcgee K."/>
            <person name="Jones D."/>
            <person name="Wendel J."/>
            <person name="Stelly D."/>
            <person name="Grimwood J."/>
            <person name="Schmutz J."/>
        </authorList>
    </citation>
    <scope>NUCLEOTIDE SEQUENCE [LARGE SCALE GENOMIC DNA]</scope>
    <source>
        <strain evidence="1">7179.01</strain>
    </source>
</reference>
<protein>
    <submittedName>
        <fullName evidence="1">Uncharacterized protein</fullName>
    </submittedName>
</protein>
<evidence type="ECO:0000313" key="2">
    <source>
        <dbReference type="Proteomes" id="UP000322667"/>
    </source>
</evidence>
<name>A0A5D2MTQ3_GOSTO</name>
<accession>A0A5D2MTQ3</accession>
<dbReference type="EMBL" id="CM017621">
    <property type="protein sequence ID" value="TYH94987.1"/>
    <property type="molecule type" value="Genomic_DNA"/>
</dbReference>
<dbReference type="Proteomes" id="UP000322667">
    <property type="component" value="Chromosome A12"/>
</dbReference>
<evidence type="ECO:0000313" key="1">
    <source>
        <dbReference type="EMBL" id="TYH94987.1"/>
    </source>
</evidence>
<dbReference type="AlphaFoldDB" id="A0A5D2MTQ3"/>
<keyword evidence="2" id="KW-1185">Reference proteome</keyword>
<proteinExistence type="predicted"/>
<sequence>MKYLLFSLLSFSQNRFPPPPHFVGSPLLYLRRHMRSSILKEDPR</sequence>